<evidence type="ECO:0000256" key="8">
    <source>
        <dbReference type="SAM" id="MobiDB-lite"/>
    </source>
</evidence>
<dbReference type="RefSeq" id="WP_138253755.1">
    <property type="nucleotide sequence ID" value="NZ_VAVZ01000034.1"/>
</dbReference>
<keyword evidence="11" id="KW-1185">Reference proteome</keyword>
<feature type="transmembrane region" description="Helical" evidence="7">
    <location>
        <begin position="42"/>
        <end position="63"/>
    </location>
</feature>
<evidence type="ECO:0000256" key="4">
    <source>
        <dbReference type="ARBA" id="ARBA00022692"/>
    </source>
</evidence>
<evidence type="ECO:0000256" key="3">
    <source>
        <dbReference type="ARBA" id="ARBA00022475"/>
    </source>
</evidence>
<dbReference type="CDD" id="cd06261">
    <property type="entry name" value="TM_PBP2"/>
    <property type="match status" value="1"/>
</dbReference>
<dbReference type="SUPFAM" id="SSF161098">
    <property type="entry name" value="MetI-like"/>
    <property type="match status" value="1"/>
</dbReference>
<dbReference type="GO" id="GO:0005886">
    <property type="term" value="C:plasma membrane"/>
    <property type="evidence" value="ECO:0007669"/>
    <property type="project" value="UniProtKB-SubCell"/>
</dbReference>
<dbReference type="EMBL" id="VAVZ01000034">
    <property type="protein sequence ID" value="TLP94490.1"/>
    <property type="molecule type" value="Genomic_DNA"/>
</dbReference>
<evidence type="ECO:0000256" key="2">
    <source>
        <dbReference type="ARBA" id="ARBA00022448"/>
    </source>
</evidence>
<dbReference type="PANTHER" id="PTHR43744:SF13">
    <property type="entry name" value="SN-GLYCEROL-3-PHOSPHATE TRANSPORT INTEGRAL MEMBRANE PROTEIN ABC TRANSPORTER UGPE-RELATED"/>
    <property type="match status" value="1"/>
</dbReference>
<proteinExistence type="inferred from homology"/>
<keyword evidence="2 7" id="KW-0813">Transport</keyword>
<accession>A0A5R9B8L8</accession>
<dbReference type="GO" id="GO:0055085">
    <property type="term" value="P:transmembrane transport"/>
    <property type="evidence" value="ECO:0007669"/>
    <property type="project" value="InterPro"/>
</dbReference>
<feature type="transmembrane region" description="Helical" evidence="7">
    <location>
        <begin position="102"/>
        <end position="122"/>
    </location>
</feature>
<evidence type="ECO:0000256" key="5">
    <source>
        <dbReference type="ARBA" id="ARBA00022989"/>
    </source>
</evidence>
<evidence type="ECO:0000256" key="6">
    <source>
        <dbReference type="ARBA" id="ARBA00023136"/>
    </source>
</evidence>
<feature type="transmembrane region" description="Helical" evidence="7">
    <location>
        <begin position="273"/>
        <end position="294"/>
    </location>
</feature>
<dbReference type="AlphaFoldDB" id="A0A5R9B8L8"/>
<evidence type="ECO:0000313" key="11">
    <source>
        <dbReference type="Proteomes" id="UP000310458"/>
    </source>
</evidence>
<keyword evidence="5 7" id="KW-1133">Transmembrane helix</keyword>
<dbReference type="Gene3D" id="1.10.3720.10">
    <property type="entry name" value="MetI-like"/>
    <property type="match status" value="1"/>
</dbReference>
<feature type="region of interest" description="Disordered" evidence="8">
    <location>
        <begin position="1"/>
        <end position="29"/>
    </location>
</feature>
<dbReference type="InterPro" id="IPR000515">
    <property type="entry name" value="MetI-like"/>
</dbReference>
<feature type="transmembrane region" description="Helical" evidence="7">
    <location>
        <begin position="129"/>
        <end position="149"/>
    </location>
</feature>
<dbReference type="Proteomes" id="UP000310458">
    <property type="component" value="Unassembled WGS sequence"/>
</dbReference>
<evidence type="ECO:0000313" key="10">
    <source>
        <dbReference type="EMBL" id="TLP94490.1"/>
    </source>
</evidence>
<organism evidence="10 11">
    <name type="scientific">Nesterenkonia salmonea</name>
    <dbReference type="NCBI Taxonomy" id="1804987"/>
    <lineage>
        <taxon>Bacteria</taxon>
        <taxon>Bacillati</taxon>
        <taxon>Actinomycetota</taxon>
        <taxon>Actinomycetes</taxon>
        <taxon>Micrococcales</taxon>
        <taxon>Micrococcaceae</taxon>
        <taxon>Nesterenkonia</taxon>
    </lineage>
</organism>
<dbReference type="InterPro" id="IPR035906">
    <property type="entry name" value="MetI-like_sf"/>
</dbReference>
<comment type="subcellular location">
    <subcellularLocation>
        <location evidence="1 7">Cell membrane</location>
        <topology evidence="1 7">Multi-pass membrane protein</topology>
    </subcellularLocation>
</comment>
<sequence>MSTTVPPHPRADPAPAKSRSKRRSSPEWTKAFSPRNLADTMLTGYLPILIALIIIVLPLVWMVSSSFKPVNEIVTLTPQLLPQDPTAENYATVDRRIPLMTVLQNSVIVTSVGSIIKVLLAITTAYALVFIRVPGANLIFLGILVALMVPPEVSMLPNFMTIEALGGRNTLWGIILPGLGTAFGTFLLRQHFKSLPKELFEAAELDGAGHFRKLFQIAVPVSLPAISTVSLVTIVNEWNSFLWPLIITDSRDRMTLPVALNQLRSVEDQVSSYGILMAGAVLVIVPMLIIFAMLQRYIVSGLTQGAVK</sequence>
<gene>
    <name evidence="10" type="ORF">FEF26_11880</name>
</gene>
<evidence type="ECO:0000259" key="9">
    <source>
        <dbReference type="PROSITE" id="PS50928"/>
    </source>
</evidence>
<dbReference type="Pfam" id="PF00528">
    <property type="entry name" value="BPD_transp_1"/>
    <property type="match status" value="1"/>
</dbReference>
<dbReference type="PANTHER" id="PTHR43744">
    <property type="entry name" value="ABC TRANSPORTER PERMEASE PROTEIN MG189-RELATED-RELATED"/>
    <property type="match status" value="1"/>
</dbReference>
<name>A0A5R9B8L8_9MICC</name>
<evidence type="ECO:0000256" key="1">
    <source>
        <dbReference type="ARBA" id="ARBA00004651"/>
    </source>
</evidence>
<comment type="caution">
    <text evidence="10">The sequence shown here is derived from an EMBL/GenBank/DDBJ whole genome shotgun (WGS) entry which is preliminary data.</text>
</comment>
<feature type="transmembrane region" description="Helical" evidence="7">
    <location>
        <begin position="169"/>
        <end position="188"/>
    </location>
</feature>
<comment type="similarity">
    <text evidence="7">Belongs to the binding-protein-dependent transport system permease family.</text>
</comment>
<reference evidence="10 11" key="1">
    <citation type="submission" date="2019-05" db="EMBL/GenBank/DDBJ databases">
        <title>Nesterenkonia sp. GY074 isolated from the Southern Atlantic Ocean.</title>
        <authorList>
            <person name="Zhang G."/>
        </authorList>
    </citation>
    <scope>NUCLEOTIDE SEQUENCE [LARGE SCALE GENOMIC DNA]</scope>
    <source>
        <strain evidence="10 11">GY074</strain>
    </source>
</reference>
<evidence type="ECO:0000256" key="7">
    <source>
        <dbReference type="RuleBase" id="RU363032"/>
    </source>
</evidence>
<keyword evidence="6 7" id="KW-0472">Membrane</keyword>
<dbReference type="PROSITE" id="PS50928">
    <property type="entry name" value="ABC_TM1"/>
    <property type="match status" value="1"/>
</dbReference>
<dbReference type="OrthoDB" id="3524874at2"/>
<protein>
    <submittedName>
        <fullName evidence="10">Carbohydrate ABC transporter permease</fullName>
    </submittedName>
</protein>
<feature type="domain" description="ABC transmembrane type-1" evidence="9">
    <location>
        <begin position="103"/>
        <end position="294"/>
    </location>
</feature>
<keyword evidence="4 7" id="KW-0812">Transmembrane</keyword>
<keyword evidence="3" id="KW-1003">Cell membrane</keyword>